<keyword evidence="4" id="KW-1185">Reference proteome</keyword>
<evidence type="ECO:0000259" key="2">
    <source>
        <dbReference type="Pfam" id="PF08327"/>
    </source>
</evidence>
<dbReference type="Pfam" id="PF08327">
    <property type="entry name" value="AHSA1"/>
    <property type="match status" value="1"/>
</dbReference>
<dbReference type="RefSeq" id="WP_230822056.1">
    <property type="nucleotide sequence ID" value="NZ_JAJNCU010000004.1"/>
</dbReference>
<reference evidence="3 4" key="1">
    <citation type="submission" date="2024-05" db="EMBL/GenBank/DDBJ databases">
        <title>Genomic Encyclopedia of Type Strains, Phase IV (KMG-IV): sequencing the most valuable type-strain genomes for metagenomic binning, comparative biology and taxonomic classification.</title>
        <authorList>
            <person name="Goeker M."/>
        </authorList>
    </citation>
    <scope>NUCLEOTIDE SEQUENCE [LARGE SCALE GENOMIC DNA]</scope>
    <source>
        <strain evidence="3 4">DSM 25286</strain>
    </source>
</reference>
<evidence type="ECO:0000313" key="3">
    <source>
        <dbReference type="EMBL" id="MET3111157.1"/>
    </source>
</evidence>
<dbReference type="EMBL" id="JBDZDV010000003">
    <property type="protein sequence ID" value="MET3111157.1"/>
    <property type="molecule type" value="Genomic_DNA"/>
</dbReference>
<dbReference type="Proteomes" id="UP001549019">
    <property type="component" value="Unassembled WGS sequence"/>
</dbReference>
<dbReference type="InterPro" id="IPR023393">
    <property type="entry name" value="START-like_dom_sf"/>
</dbReference>
<dbReference type="SUPFAM" id="SSF55961">
    <property type="entry name" value="Bet v1-like"/>
    <property type="match status" value="1"/>
</dbReference>
<comment type="caution">
    <text evidence="3">The sequence shown here is derived from an EMBL/GenBank/DDBJ whole genome shotgun (WGS) entry which is preliminary data.</text>
</comment>
<feature type="domain" description="Activator of Hsp90 ATPase homologue 1/2-like C-terminal" evidence="2">
    <location>
        <begin position="24"/>
        <end position="108"/>
    </location>
</feature>
<accession>A0ABV2E9S1</accession>
<organism evidence="3 4">
    <name type="scientific">Salinicoccus halitifaciens</name>
    <dbReference type="NCBI Taxonomy" id="1073415"/>
    <lineage>
        <taxon>Bacteria</taxon>
        <taxon>Bacillati</taxon>
        <taxon>Bacillota</taxon>
        <taxon>Bacilli</taxon>
        <taxon>Bacillales</taxon>
        <taxon>Staphylococcaceae</taxon>
        <taxon>Salinicoccus</taxon>
    </lineage>
</organism>
<name>A0ABV2E9S1_9STAP</name>
<dbReference type="Gene3D" id="3.30.530.20">
    <property type="match status" value="1"/>
</dbReference>
<gene>
    <name evidence="3" type="ORF">ABHD89_001563</name>
</gene>
<evidence type="ECO:0000256" key="1">
    <source>
        <dbReference type="ARBA" id="ARBA00006817"/>
    </source>
</evidence>
<protein>
    <submittedName>
        <fullName evidence="3">Uncharacterized protein YndB with AHSA1/START domain</fullName>
    </submittedName>
</protein>
<evidence type="ECO:0000313" key="4">
    <source>
        <dbReference type="Proteomes" id="UP001549019"/>
    </source>
</evidence>
<proteinExistence type="inferred from homology"/>
<dbReference type="InterPro" id="IPR013538">
    <property type="entry name" value="ASHA1/2-like_C"/>
</dbReference>
<sequence length="161" mass="19119">MNTMNTEYSTNEYNAYQKLEIDINATTEDVFYFFGTSEGSKKWFPELTFEDEPRPEKLFFEKGDGTHDHLYILDYAEPRRLMFTWDPGDISLEVHDIDEDTVRVTFEERMPLAFKGIVKDFTGWYFQIENLKHIAETGELKEMDDDAFQTLEKKVREKLGR</sequence>
<comment type="similarity">
    <text evidence="1">Belongs to the AHA1 family.</text>
</comment>